<comment type="caution">
    <text evidence="1">The sequence shown here is derived from an EMBL/GenBank/DDBJ whole genome shotgun (WGS) entry which is preliminary data.</text>
</comment>
<dbReference type="Proteomes" id="UP001273799">
    <property type="component" value="Unassembled WGS sequence"/>
</dbReference>
<gene>
    <name evidence="1" type="ORF">R6G71_04415</name>
</gene>
<dbReference type="AlphaFoldDB" id="A0AAW9HSF0"/>
<name>A0AAW9HSF0_9ACTO</name>
<organism evidence="1 2">
    <name type="scientific">Actinobaculum suis</name>
    <dbReference type="NCBI Taxonomy" id="1657"/>
    <lineage>
        <taxon>Bacteria</taxon>
        <taxon>Bacillati</taxon>
        <taxon>Actinomycetota</taxon>
        <taxon>Actinomycetes</taxon>
        <taxon>Actinomycetales</taxon>
        <taxon>Actinomycetaceae</taxon>
        <taxon>Actinobaculum</taxon>
    </lineage>
</organism>
<reference evidence="1" key="1">
    <citation type="submission" date="2023-10" db="EMBL/GenBank/DDBJ databases">
        <title>Whole Genome based description of the genera Actinobaculum and Actinotignum reveals a complex phylogenetic relationship within the species included in the genus Actinotignum.</title>
        <authorList>
            <person name="Jensen C.S."/>
            <person name="Dargis R."/>
            <person name="Kemp M."/>
            <person name="Christensen J.J."/>
        </authorList>
    </citation>
    <scope>NUCLEOTIDE SEQUENCE</scope>
    <source>
        <strain evidence="1">Actinobaculum_suis_CCUG19206T</strain>
    </source>
</reference>
<protein>
    <submittedName>
        <fullName evidence="1">Uncharacterized protein</fullName>
    </submittedName>
</protein>
<dbReference type="EMBL" id="JAWNFU010000002">
    <property type="protein sequence ID" value="MDY5153295.1"/>
    <property type="molecule type" value="Genomic_DNA"/>
</dbReference>
<evidence type="ECO:0000313" key="1">
    <source>
        <dbReference type="EMBL" id="MDY5153295.1"/>
    </source>
</evidence>
<accession>A0AAW9HSF0</accession>
<proteinExistence type="predicted"/>
<dbReference type="RefSeq" id="WP_141670063.1">
    <property type="nucleotide sequence ID" value="NZ_FNAU01000010.1"/>
</dbReference>
<evidence type="ECO:0000313" key="2">
    <source>
        <dbReference type="Proteomes" id="UP001273799"/>
    </source>
</evidence>
<sequence>MAVVDDDFVVDVHHDPMAGRGGLEHGTDQEAAGWELRNSSEVTWRLPLPTAESRAAAALATTPFYVTAPATETERTSAPDSSFRARKETFWKRILRSRPL</sequence>